<dbReference type="RefSeq" id="WP_015935259.1">
    <property type="nucleotide sequence ID" value="NC_011891.1"/>
</dbReference>
<dbReference type="HOGENOM" id="CLU_1802058_0_0_7"/>
<dbReference type="Proteomes" id="UP000007089">
    <property type="component" value="Chromosome"/>
</dbReference>
<evidence type="ECO:0000313" key="3">
    <source>
        <dbReference type="Proteomes" id="UP000007089"/>
    </source>
</evidence>
<dbReference type="AlphaFoldDB" id="B8JAQ0"/>
<name>B8JAQ0_ANAD2</name>
<protein>
    <submittedName>
        <fullName evidence="2">Uncharacterized protein</fullName>
    </submittedName>
</protein>
<gene>
    <name evidence="2" type="ordered locus">A2cp1_4232</name>
</gene>
<keyword evidence="3" id="KW-1185">Reference proteome</keyword>
<evidence type="ECO:0000313" key="2">
    <source>
        <dbReference type="EMBL" id="ACL67549.1"/>
    </source>
</evidence>
<evidence type="ECO:0000256" key="1">
    <source>
        <dbReference type="SAM" id="MobiDB-lite"/>
    </source>
</evidence>
<organism evidence="2 3">
    <name type="scientific">Anaeromyxobacter dehalogenans (strain ATCC BAA-258 / DSM 21875 / 2CP-1)</name>
    <dbReference type="NCBI Taxonomy" id="455488"/>
    <lineage>
        <taxon>Bacteria</taxon>
        <taxon>Pseudomonadati</taxon>
        <taxon>Myxococcota</taxon>
        <taxon>Myxococcia</taxon>
        <taxon>Myxococcales</taxon>
        <taxon>Cystobacterineae</taxon>
        <taxon>Anaeromyxobacteraceae</taxon>
        <taxon>Anaeromyxobacter</taxon>
    </lineage>
</organism>
<sequence length="143" mass="15112">MTARIVLFALEDLRARHASALPPGADPRHDTAPFRRFRAALLDLAAAAATGPAELSMWWEGTYNGYVLAVAAEPAEALEALDPSPACPPDGERVAPPRADRYPLARVEPGRAAVARDPDGATYEAPFGSASGHFGAPGMRRIP</sequence>
<accession>B8JAQ0</accession>
<dbReference type="KEGG" id="acp:A2cp1_4232"/>
<dbReference type="EMBL" id="CP001359">
    <property type="protein sequence ID" value="ACL67549.1"/>
    <property type="molecule type" value="Genomic_DNA"/>
</dbReference>
<proteinExistence type="predicted"/>
<feature type="region of interest" description="Disordered" evidence="1">
    <location>
        <begin position="115"/>
        <end position="143"/>
    </location>
</feature>
<reference evidence="2" key="1">
    <citation type="submission" date="2009-01" db="EMBL/GenBank/DDBJ databases">
        <title>Complete sequence of Anaeromyxobacter dehalogenans 2CP-1.</title>
        <authorList>
            <consortium name="US DOE Joint Genome Institute"/>
            <person name="Lucas S."/>
            <person name="Copeland A."/>
            <person name="Lapidus A."/>
            <person name="Glavina del Rio T."/>
            <person name="Dalin E."/>
            <person name="Tice H."/>
            <person name="Bruce D."/>
            <person name="Goodwin L."/>
            <person name="Pitluck S."/>
            <person name="Saunders E."/>
            <person name="Brettin T."/>
            <person name="Detter J.C."/>
            <person name="Han C."/>
            <person name="Larimer F."/>
            <person name="Land M."/>
            <person name="Hauser L."/>
            <person name="Kyrpides N."/>
            <person name="Ovchinnikova G."/>
            <person name="Beliaev A.S."/>
            <person name="Richardson P."/>
        </authorList>
    </citation>
    <scope>NUCLEOTIDE SEQUENCE</scope>
    <source>
        <strain evidence="2">2CP-1</strain>
    </source>
</reference>